<evidence type="ECO:0000313" key="2">
    <source>
        <dbReference type="Proteomes" id="UP000585474"/>
    </source>
</evidence>
<organism evidence="1 2">
    <name type="scientific">Actinidia rufa</name>
    <dbReference type="NCBI Taxonomy" id="165716"/>
    <lineage>
        <taxon>Eukaryota</taxon>
        <taxon>Viridiplantae</taxon>
        <taxon>Streptophyta</taxon>
        <taxon>Embryophyta</taxon>
        <taxon>Tracheophyta</taxon>
        <taxon>Spermatophyta</taxon>
        <taxon>Magnoliopsida</taxon>
        <taxon>eudicotyledons</taxon>
        <taxon>Gunneridae</taxon>
        <taxon>Pentapetalae</taxon>
        <taxon>asterids</taxon>
        <taxon>Ericales</taxon>
        <taxon>Actinidiaceae</taxon>
        <taxon>Actinidia</taxon>
    </lineage>
</organism>
<reference evidence="1 2" key="1">
    <citation type="submission" date="2019-07" db="EMBL/GenBank/DDBJ databases">
        <title>De Novo Assembly of kiwifruit Actinidia rufa.</title>
        <authorList>
            <person name="Sugita-Konishi S."/>
            <person name="Sato K."/>
            <person name="Mori E."/>
            <person name="Abe Y."/>
            <person name="Kisaki G."/>
            <person name="Hamano K."/>
            <person name="Suezawa K."/>
            <person name="Otani M."/>
            <person name="Fukuda T."/>
            <person name="Manabe T."/>
            <person name="Gomi K."/>
            <person name="Tabuchi M."/>
            <person name="Akimitsu K."/>
            <person name="Kataoka I."/>
        </authorList>
    </citation>
    <scope>NUCLEOTIDE SEQUENCE [LARGE SCALE GENOMIC DNA]</scope>
    <source>
        <strain evidence="2">cv. Fuchu</strain>
    </source>
</reference>
<dbReference type="Proteomes" id="UP000585474">
    <property type="component" value="Unassembled WGS sequence"/>
</dbReference>
<protein>
    <submittedName>
        <fullName evidence="1">Uncharacterized protein</fullName>
    </submittedName>
</protein>
<proteinExistence type="predicted"/>
<keyword evidence="2" id="KW-1185">Reference proteome</keyword>
<dbReference type="OrthoDB" id="642536at2759"/>
<comment type="caution">
    <text evidence="1">The sequence shown here is derived from an EMBL/GenBank/DDBJ whole genome shotgun (WGS) entry which is preliminary data.</text>
</comment>
<name>A0A7J0F355_9ERIC</name>
<accession>A0A7J0F355</accession>
<sequence>MRDVYGWRTIQLAELVTEVVQNPEMRSISKTHTSPLPNQPPWLMLPTDQAQEPNFDEDFEDSRRDSFFNLAEKKLYKLDNRTKQRPCQSQWWLGSSQGWLLCFDKKQIPYMFNPFFDVIVWAVLFLSSPKLLYGETRSQVLTTMESWRFMGF</sequence>
<dbReference type="AlphaFoldDB" id="A0A7J0F355"/>
<dbReference type="EMBL" id="BJWL01000008">
    <property type="protein sequence ID" value="GFY93053.1"/>
    <property type="molecule type" value="Genomic_DNA"/>
</dbReference>
<gene>
    <name evidence="1" type="ORF">Acr_08g0014490</name>
</gene>
<evidence type="ECO:0000313" key="1">
    <source>
        <dbReference type="EMBL" id="GFY93053.1"/>
    </source>
</evidence>